<feature type="chain" id="PRO_5046027177" evidence="1">
    <location>
        <begin position="21"/>
        <end position="176"/>
    </location>
</feature>
<evidence type="ECO:0000256" key="1">
    <source>
        <dbReference type="SAM" id="SignalP"/>
    </source>
</evidence>
<name>A0ABR2GX34_9EUKA</name>
<comment type="caution">
    <text evidence="2">The sequence shown here is derived from an EMBL/GenBank/DDBJ whole genome shotgun (WGS) entry which is preliminary data.</text>
</comment>
<reference evidence="2 3" key="1">
    <citation type="submission" date="2024-04" db="EMBL/GenBank/DDBJ databases">
        <title>Tritrichomonas musculus Genome.</title>
        <authorList>
            <person name="Alves-Ferreira E."/>
            <person name="Grigg M."/>
            <person name="Lorenzi H."/>
            <person name="Galac M."/>
        </authorList>
    </citation>
    <scope>NUCLEOTIDE SEQUENCE [LARGE SCALE GENOMIC DNA]</scope>
    <source>
        <strain evidence="2 3">EAF2021</strain>
    </source>
</reference>
<dbReference type="Proteomes" id="UP001470230">
    <property type="component" value="Unassembled WGS sequence"/>
</dbReference>
<keyword evidence="3" id="KW-1185">Reference proteome</keyword>
<protein>
    <submittedName>
        <fullName evidence="2">Uncharacterized protein</fullName>
    </submittedName>
</protein>
<gene>
    <name evidence="2" type="ORF">M9Y10_035609</name>
</gene>
<dbReference type="EMBL" id="JAPFFF010000056">
    <property type="protein sequence ID" value="KAK8838191.1"/>
    <property type="molecule type" value="Genomic_DNA"/>
</dbReference>
<evidence type="ECO:0000313" key="2">
    <source>
        <dbReference type="EMBL" id="KAK8838191.1"/>
    </source>
</evidence>
<accession>A0ABR2GX34</accession>
<evidence type="ECO:0000313" key="3">
    <source>
        <dbReference type="Proteomes" id="UP001470230"/>
    </source>
</evidence>
<proteinExistence type="predicted"/>
<organism evidence="2 3">
    <name type="scientific">Tritrichomonas musculus</name>
    <dbReference type="NCBI Taxonomy" id="1915356"/>
    <lineage>
        <taxon>Eukaryota</taxon>
        <taxon>Metamonada</taxon>
        <taxon>Parabasalia</taxon>
        <taxon>Tritrichomonadida</taxon>
        <taxon>Tritrichomonadidae</taxon>
        <taxon>Tritrichomonas</taxon>
    </lineage>
</organism>
<sequence>MMLFLVKKLMFLFSQNLLNCAFIYKLYKKGFIPKEELFEKLHVKPELVTRDWQYSYRSSSLNAYFSFLNKPKPSISYFSNMILWFFPELLELKPTTIDIIKNIVTDDQFKFINSYFPNNFELFNQMRNSGEPQDAILKSLIHDDVDKLQLIIANGDININKNVIFYNIFQPFALFD</sequence>
<keyword evidence="1" id="KW-0732">Signal</keyword>
<feature type="signal peptide" evidence="1">
    <location>
        <begin position="1"/>
        <end position="20"/>
    </location>
</feature>